<keyword evidence="2 5" id="KW-0808">Transferase</keyword>
<evidence type="ECO:0000313" key="5">
    <source>
        <dbReference type="EMBL" id="MDW5597448.1"/>
    </source>
</evidence>
<dbReference type="Proteomes" id="UP001284601">
    <property type="component" value="Unassembled WGS sequence"/>
</dbReference>
<proteinExistence type="predicted"/>
<accession>A0ABU4HW46</accession>
<keyword evidence="3" id="KW-0949">S-adenosyl-L-methionine</keyword>
<dbReference type="GO" id="GO:0008168">
    <property type="term" value="F:methyltransferase activity"/>
    <property type="evidence" value="ECO:0007669"/>
    <property type="project" value="UniProtKB-KW"/>
</dbReference>
<evidence type="ECO:0000256" key="2">
    <source>
        <dbReference type="ARBA" id="ARBA00022679"/>
    </source>
</evidence>
<organism evidence="5 6">
    <name type="scientific">Conexibacter stalactiti</name>
    <dbReference type="NCBI Taxonomy" id="1940611"/>
    <lineage>
        <taxon>Bacteria</taxon>
        <taxon>Bacillati</taxon>
        <taxon>Actinomycetota</taxon>
        <taxon>Thermoleophilia</taxon>
        <taxon>Solirubrobacterales</taxon>
        <taxon>Conexibacteraceae</taxon>
        <taxon>Conexibacter</taxon>
    </lineage>
</organism>
<dbReference type="Gene3D" id="3.40.50.150">
    <property type="entry name" value="Vaccinia Virus protein VP39"/>
    <property type="match status" value="1"/>
</dbReference>
<dbReference type="PANTHER" id="PTHR43464">
    <property type="entry name" value="METHYLTRANSFERASE"/>
    <property type="match status" value="1"/>
</dbReference>
<evidence type="ECO:0000256" key="3">
    <source>
        <dbReference type="ARBA" id="ARBA00022691"/>
    </source>
</evidence>
<gene>
    <name evidence="5" type="ORF">R7226_24075</name>
</gene>
<dbReference type="EC" id="2.1.1.-" evidence="5"/>
<dbReference type="RefSeq" id="WP_318599911.1">
    <property type="nucleotide sequence ID" value="NZ_JAWSTH010000088.1"/>
</dbReference>
<keyword evidence="6" id="KW-1185">Reference proteome</keyword>
<dbReference type="Pfam" id="PF13649">
    <property type="entry name" value="Methyltransf_25"/>
    <property type="match status" value="1"/>
</dbReference>
<dbReference type="InterPro" id="IPR029063">
    <property type="entry name" value="SAM-dependent_MTases_sf"/>
</dbReference>
<name>A0ABU4HW46_9ACTN</name>
<dbReference type="PANTHER" id="PTHR43464:SF19">
    <property type="entry name" value="UBIQUINONE BIOSYNTHESIS O-METHYLTRANSFERASE, MITOCHONDRIAL"/>
    <property type="match status" value="1"/>
</dbReference>
<dbReference type="EMBL" id="JAWSTH010000088">
    <property type="protein sequence ID" value="MDW5597448.1"/>
    <property type="molecule type" value="Genomic_DNA"/>
</dbReference>
<reference evidence="6" key="1">
    <citation type="submission" date="2023-07" db="EMBL/GenBank/DDBJ databases">
        <title>Conexibacter stalactiti sp. nov., isolated from stalactites in a lava cave and emended description of the genus Conexibacter.</title>
        <authorList>
            <person name="Lee S.D."/>
        </authorList>
    </citation>
    <scope>NUCLEOTIDE SEQUENCE [LARGE SCALE GENOMIC DNA]</scope>
    <source>
        <strain evidence="6">KCTC 39840</strain>
    </source>
</reference>
<evidence type="ECO:0000256" key="1">
    <source>
        <dbReference type="ARBA" id="ARBA00022603"/>
    </source>
</evidence>
<dbReference type="Gene3D" id="2.20.130.10">
    <property type="entry name" value="CAC2371-like domains"/>
    <property type="match status" value="1"/>
</dbReference>
<dbReference type="SUPFAM" id="SSF53335">
    <property type="entry name" value="S-adenosyl-L-methionine-dependent methyltransferases"/>
    <property type="match status" value="1"/>
</dbReference>
<dbReference type="GO" id="GO:0032259">
    <property type="term" value="P:methylation"/>
    <property type="evidence" value="ECO:0007669"/>
    <property type="project" value="UniProtKB-KW"/>
</dbReference>
<feature type="domain" description="Methyltransferase" evidence="4">
    <location>
        <begin position="40"/>
        <end position="129"/>
    </location>
</feature>
<comment type="caution">
    <text evidence="5">The sequence shown here is derived from an EMBL/GenBank/DDBJ whole genome shotgun (WGS) entry which is preliminary data.</text>
</comment>
<protein>
    <submittedName>
        <fullName evidence="5">Class I SAM-dependent methyltransferase</fullName>
        <ecNumber evidence="5">2.1.1.-</ecNumber>
    </submittedName>
</protein>
<evidence type="ECO:0000313" key="6">
    <source>
        <dbReference type="Proteomes" id="UP001284601"/>
    </source>
</evidence>
<sequence length="233" mass="24655">MIYGPDLAHVHDSAFDGFVRSAAPHLLRRLRAAGIERGLVVDLGCGGGILAAELLAAGYDVLGVDVSEDALAIARERAPGARFVQGSIADVELPLCAAVTAIGEVVNYDAPASLGPLFARVRAALRLDGLFAFDAAAPGREPDGRREFTLDGDGWRLDVEVAEDRFARRLTRWISVERGGWVSEETHTLRLFPAHEVVAELSGAGFLPRVLRGGYGDGNELPVGVNAFVASAG</sequence>
<keyword evidence="1 5" id="KW-0489">Methyltransferase</keyword>
<evidence type="ECO:0000259" key="4">
    <source>
        <dbReference type="Pfam" id="PF13649"/>
    </source>
</evidence>
<dbReference type="CDD" id="cd02440">
    <property type="entry name" value="AdoMet_MTases"/>
    <property type="match status" value="1"/>
</dbReference>
<dbReference type="InterPro" id="IPR041698">
    <property type="entry name" value="Methyltransf_25"/>
</dbReference>